<feature type="non-terminal residue" evidence="1">
    <location>
        <position position="169"/>
    </location>
</feature>
<sequence length="169" mass="19782">MTSQALTSPTLQDQEFPDNSILNDSVLWFGDHDISITPRPPNIDEHSQRICNEFDSILCSPSSCFESILPDHLVQDNDSVYESVLRKELETLRRTNEIFDRINDNMDRASENLKEKIRILEQVREKERLEQLARLQQEQSERERLERERIECQKKEAENREMAAGPPGK</sequence>
<keyword evidence="2" id="KW-1185">Reference proteome</keyword>
<accession>A0ACA9L9Y4</accession>
<organism evidence="1 2">
    <name type="scientific">Acaulospora colombiana</name>
    <dbReference type="NCBI Taxonomy" id="27376"/>
    <lineage>
        <taxon>Eukaryota</taxon>
        <taxon>Fungi</taxon>
        <taxon>Fungi incertae sedis</taxon>
        <taxon>Mucoromycota</taxon>
        <taxon>Glomeromycotina</taxon>
        <taxon>Glomeromycetes</taxon>
        <taxon>Diversisporales</taxon>
        <taxon>Acaulosporaceae</taxon>
        <taxon>Acaulospora</taxon>
    </lineage>
</organism>
<comment type="caution">
    <text evidence="1">The sequence shown here is derived from an EMBL/GenBank/DDBJ whole genome shotgun (WGS) entry which is preliminary data.</text>
</comment>
<name>A0ACA9L9Y4_9GLOM</name>
<dbReference type="Proteomes" id="UP000789525">
    <property type="component" value="Unassembled WGS sequence"/>
</dbReference>
<gene>
    <name evidence="1" type="ORF">ACOLOM_LOCUS3401</name>
</gene>
<proteinExistence type="predicted"/>
<evidence type="ECO:0000313" key="1">
    <source>
        <dbReference type="EMBL" id="CAG8515193.1"/>
    </source>
</evidence>
<protein>
    <submittedName>
        <fullName evidence="1">4464_t:CDS:1</fullName>
    </submittedName>
</protein>
<evidence type="ECO:0000313" key="2">
    <source>
        <dbReference type="Proteomes" id="UP000789525"/>
    </source>
</evidence>
<reference evidence="1" key="1">
    <citation type="submission" date="2021-06" db="EMBL/GenBank/DDBJ databases">
        <authorList>
            <person name="Kallberg Y."/>
            <person name="Tangrot J."/>
            <person name="Rosling A."/>
        </authorList>
    </citation>
    <scope>NUCLEOTIDE SEQUENCE</scope>
    <source>
        <strain evidence="1">CL356</strain>
    </source>
</reference>
<dbReference type="EMBL" id="CAJVPT010005018">
    <property type="protein sequence ID" value="CAG8515193.1"/>
    <property type="molecule type" value="Genomic_DNA"/>
</dbReference>